<reference evidence="2 3" key="1">
    <citation type="submission" date="2022-11" db="EMBL/GenBank/DDBJ databases">
        <title>Minimal conservation of predation-associated metabolite biosynthetic gene clusters underscores biosynthetic potential of Myxococcota including descriptions for ten novel species: Archangium lansinium sp. nov., Myxococcus landrumus sp. nov., Nannocystis bai.</title>
        <authorList>
            <person name="Ahearne A."/>
            <person name="Stevens C."/>
            <person name="Phillips K."/>
        </authorList>
    </citation>
    <scope>NUCLEOTIDE SEQUENCE [LARGE SCALE GENOMIC DNA]</scope>
    <source>
        <strain evidence="2 3">MIWBW</strain>
    </source>
</reference>
<dbReference type="CDD" id="cd00063">
    <property type="entry name" value="FN3"/>
    <property type="match status" value="1"/>
</dbReference>
<dbReference type="InterPro" id="IPR013783">
    <property type="entry name" value="Ig-like_fold"/>
</dbReference>
<feature type="domain" description="Fibronectin type-III" evidence="1">
    <location>
        <begin position="437"/>
        <end position="530"/>
    </location>
</feature>
<proteinExistence type="predicted"/>
<dbReference type="CDD" id="cd12797">
    <property type="entry name" value="M23_peptidase"/>
    <property type="match status" value="1"/>
</dbReference>
<accession>A0ABT4APG9</accession>
<dbReference type="EMBL" id="JAPNKA010000001">
    <property type="protein sequence ID" value="MCY1083597.1"/>
    <property type="molecule type" value="Genomic_DNA"/>
</dbReference>
<sequence>MRPAPHHPRVLGGLLAVALTSWTACGPLTPVEEESPRQESQSALTASDCFDWPMAGVQGSETVPGYNVRVMQNYANRGGASWYNNRAHSGVDLALNSGSTAGAPVYAVADGVVRCVVNANYPGWVVVIEHTLGTGAKVYTQYGHMNAPTVATGATVTRGQQIATILNQSTNSHLHFEVRDWLYWGGVTSNCYGPGYAEGTYQPEQQGWRDPIDYYYQHRPAFPALAVSDISQAVRSAPNRSASTLTTIPAGTRLTVDSVMPAQDGQDDWWYRVQYDGVNWGYMAGYWDTGWGGDLYMTEPRRSCTSSFNGSEVQETASSVPASLAPSATASVTVRVKNTGTTTWKKSSLHRLGALASNSISWVAFSSCGGYANSATDARVELCNDVAPGATHDFTFSVRAPSSGSSTTLAVQMVQDGVQWFGEQQSWNISVSGTTSVPAQVTGMSPDGYANMGSGSVTLSWNPSSGATSYEVYMQYWTGTQWVYYNTFTTTTTSLTMTPTVRSSTYTYTVKAKNSAGQAPQSAWAYFQYQ</sequence>
<gene>
    <name evidence="2" type="ORF">OV287_55075</name>
</gene>
<dbReference type="PANTHER" id="PTHR21666">
    <property type="entry name" value="PEPTIDASE-RELATED"/>
    <property type="match status" value="1"/>
</dbReference>
<evidence type="ECO:0000259" key="1">
    <source>
        <dbReference type="PROSITE" id="PS50853"/>
    </source>
</evidence>
<dbReference type="InterPro" id="IPR036116">
    <property type="entry name" value="FN3_sf"/>
</dbReference>
<dbReference type="PROSITE" id="PS51257">
    <property type="entry name" value="PROKAR_LIPOPROTEIN"/>
    <property type="match status" value="1"/>
</dbReference>
<dbReference type="SUPFAM" id="SSF51261">
    <property type="entry name" value="Duplicated hybrid motif"/>
    <property type="match status" value="1"/>
</dbReference>
<dbReference type="InterPro" id="IPR011055">
    <property type="entry name" value="Dup_hybrid_motif"/>
</dbReference>
<dbReference type="PANTHER" id="PTHR21666:SF270">
    <property type="entry name" value="MUREIN HYDROLASE ACTIVATOR ENVC"/>
    <property type="match status" value="1"/>
</dbReference>
<dbReference type="InterPro" id="IPR016047">
    <property type="entry name" value="M23ase_b-sheet_dom"/>
</dbReference>
<dbReference type="Pfam" id="PF01551">
    <property type="entry name" value="Peptidase_M23"/>
    <property type="match status" value="1"/>
</dbReference>
<keyword evidence="3" id="KW-1185">Reference proteome</keyword>
<organism evidence="2 3">
    <name type="scientific">Archangium lansingense</name>
    <dbReference type="NCBI Taxonomy" id="2995310"/>
    <lineage>
        <taxon>Bacteria</taxon>
        <taxon>Pseudomonadati</taxon>
        <taxon>Myxococcota</taxon>
        <taxon>Myxococcia</taxon>
        <taxon>Myxococcales</taxon>
        <taxon>Cystobacterineae</taxon>
        <taxon>Archangiaceae</taxon>
        <taxon>Archangium</taxon>
    </lineage>
</organism>
<dbReference type="Pfam" id="PF08239">
    <property type="entry name" value="SH3_3"/>
    <property type="match status" value="1"/>
</dbReference>
<dbReference type="Proteomes" id="UP001207654">
    <property type="component" value="Unassembled WGS sequence"/>
</dbReference>
<name>A0ABT4APG9_9BACT</name>
<dbReference type="Gene3D" id="2.70.70.10">
    <property type="entry name" value="Glucose Permease (Domain IIA)"/>
    <property type="match status" value="1"/>
</dbReference>
<protein>
    <submittedName>
        <fullName evidence="2">Peptidoglycan DD-metalloendopeptidase family protein</fullName>
    </submittedName>
</protein>
<evidence type="ECO:0000313" key="2">
    <source>
        <dbReference type="EMBL" id="MCY1083597.1"/>
    </source>
</evidence>
<dbReference type="PROSITE" id="PS50853">
    <property type="entry name" value="FN3"/>
    <property type="match status" value="1"/>
</dbReference>
<dbReference type="Gene3D" id="2.60.40.10">
    <property type="entry name" value="Immunoglobulins"/>
    <property type="match status" value="2"/>
</dbReference>
<comment type="caution">
    <text evidence="2">The sequence shown here is derived from an EMBL/GenBank/DDBJ whole genome shotgun (WGS) entry which is preliminary data.</text>
</comment>
<dbReference type="RefSeq" id="WP_267542121.1">
    <property type="nucleotide sequence ID" value="NZ_JAPNKA010000001.1"/>
</dbReference>
<dbReference type="Gene3D" id="2.30.30.40">
    <property type="entry name" value="SH3 Domains"/>
    <property type="match status" value="1"/>
</dbReference>
<dbReference type="InterPro" id="IPR003961">
    <property type="entry name" value="FN3_dom"/>
</dbReference>
<evidence type="ECO:0000313" key="3">
    <source>
        <dbReference type="Proteomes" id="UP001207654"/>
    </source>
</evidence>
<dbReference type="InterPro" id="IPR050570">
    <property type="entry name" value="Cell_wall_metabolism_enzyme"/>
</dbReference>
<dbReference type="SUPFAM" id="SSF49265">
    <property type="entry name" value="Fibronectin type III"/>
    <property type="match status" value="1"/>
</dbReference>
<dbReference type="InterPro" id="IPR003646">
    <property type="entry name" value="SH3-like_bac-type"/>
</dbReference>